<evidence type="ECO:0000313" key="4">
    <source>
        <dbReference type="Proteomes" id="UP000278792"/>
    </source>
</evidence>
<dbReference type="Gene3D" id="3.10.450.350">
    <property type="match status" value="1"/>
</dbReference>
<gene>
    <name evidence="3" type="ORF">EGH82_01135</name>
</gene>
<organism evidence="3 4">
    <name type="scientific">Vibrio ponticus</name>
    <dbReference type="NCBI Taxonomy" id="265668"/>
    <lineage>
        <taxon>Bacteria</taxon>
        <taxon>Pseudomonadati</taxon>
        <taxon>Pseudomonadota</taxon>
        <taxon>Gammaproteobacteria</taxon>
        <taxon>Vibrionales</taxon>
        <taxon>Vibrionaceae</taxon>
        <taxon>Vibrio</taxon>
    </lineage>
</organism>
<evidence type="ECO:0000313" key="3">
    <source>
        <dbReference type="EMBL" id="ROV62310.1"/>
    </source>
</evidence>
<dbReference type="Proteomes" id="UP000278792">
    <property type="component" value="Unassembled WGS sequence"/>
</dbReference>
<dbReference type="InterPro" id="IPR007340">
    <property type="entry name" value="LysM_Opacity-associatedA"/>
</dbReference>
<keyword evidence="1" id="KW-0472">Membrane</keyword>
<evidence type="ECO:0000259" key="2">
    <source>
        <dbReference type="PROSITE" id="PS51782"/>
    </source>
</evidence>
<dbReference type="AlphaFoldDB" id="A0A3N3E6Q6"/>
<keyword evidence="1" id="KW-0812">Transmembrane</keyword>
<dbReference type="PROSITE" id="PS51782">
    <property type="entry name" value="LYSM"/>
    <property type="match status" value="1"/>
</dbReference>
<dbReference type="InterPro" id="IPR018392">
    <property type="entry name" value="LysM"/>
</dbReference>
<name>A0A3N3E6Q6_9VIBR</name>
<dbReference type="EMBL" id="RKIK01000002">
    <property type="protein sequence ID" value="ROV62310.1"/>
    <property type="molecule type" value="Genomic_DNA"/>
</dbReference>
<proteinExistence type="predicted"/>
<sequence length="186" mass="21189">MNRRKKKPQQVDYIQLAKDKLQAIDWTNMKQQLLDRWQQLPKLHQRALMVLVPVVLLLIVIPFPQSQPQQESAEAQRVAVEVNTQSLSEQGEPKPQPLQSDQWKEYTVKSGDTLAQVFRANNLPMSDLNALVKIESSDKPLSHIKAGQLVRFKINADGSLDMLQLEKATKSVMFFRVSDGGFAQQK</sequence>
<feature type="transmembrane region" description="Helical" evidence="1">
    <location>
        <begin position="46"/>
        <end position="63"/>
    </location>
</feature>
<dbReference type="Pfam" id="PF08525">
    <property type="entry name" value="OapA_N"/>
    <property type="match status" value="1"/>
</dbReference>
<comment type="caution">
    <text evidence="3">The sequence shown here is derived from an EMBL/GenBank/DDBJ whole genome shotgun (WGS) entry which is preliminary data.</text>
</comment>
<dbReference type="CDD" id="cd00118">
    <property type="entry name" value="LysM"/>
    <property type="match status" value="1"/>
</dbReference>
<dbReference type="InterPro" id="IPR013731">
    <property type="entry name" value="OapA_N"/>
</dbReference>
<accession>A0A3N3E6Q6</accession>
<feature type="domain" description="LysM" evidence="2">
    <location>
        <begin position="104"/>
        <end position="152"/>
    </location>
</feature>
<dbReference type="GO" id="GO:0042834">
    <property type="term" value="F:peptidoglycan binding"/>
    <property type="evidence" value="ECO:0007669"/>
    <property type="project" value="InterPro"/>
</dbReference>
<keyword evidence="1" id="KW-1133">Transmembrane helix</keyword>
<evidence type="ECO:0000256" key="1">
    <source>
        <dbReference type="SAM" id="Phobius"/>
    </source>
</evidence>
<dbReference type="Pfam" id="PF04225">
    <property type="entry name" value="LysM_OapA"/>
    <property type="match status" value="1"/>
</dbReference>
<protein>
    <submittedName>
        <fullName evidence="3">Lysine transporter LysM</fullName>
    </submittedName>
</protein>
<reference evidence="3 4" key="1">
    <citation type="submission" date="2018-11" db="EMBL/GenBank/DDBJ databases">
        <title>Vibrio ponticus strain CAIM 1751 pathogenic for the snapper Lutjanus guttatus.</title>
        <authorList>
            <person name="Soto-Rodriguez S."/>
            <person name="Lozano-Olvera R."/>
            <person name="Gomez-Gil B."/>
        </authorList>
    </citation>
    <scope>NUCLEOTIDE SEQUENCE [LARGE SCALE GENOMIC DNA]</scope>
    <source>
        <strain evidence="3 4">CAIM 1751</strain>
    </source>
</reference>
<dbReference type="RefSeq" id="WP_123780050.1">
    <property type="nucleotide sequence ID" value="NZ_RKIK01000002.1"/>
</dbReference>